<evidence type="ECO:0000256" key="1">
    <source>
        <dbReference type="ARBA" id="ARBA00022617"/>
    </source>
</evidence>
<dbReference type="SUPFAM" id="SSF46626">
    <property type="entry name" value="Cytochrome c"/>
    <property type="match status" value="1"/>
</dbReference>
<dbReference type="GO" id="GO:0009055">
    <property type="term" value="F:electron transfer activity"/>
    <property type="evidence" value="ECO:0007669"/>
    <property type="project" value="InterPro"/>
</dbReference>
<dbReference type="EMBL" id="JACHGY010000001">
    <property type="protein sequence ID" value="MBB6430233.1"/>
    <property type="molecule type" value="Genomic_DNA"/>
</dbReference>
<evidence type="ECO:0000313" key="8">
    <source>
        <dbReference type="Proteomes" id="UP000541810"/>
    </source>
</evidence>
<dbReference type="InterPro" id="IPR011042">
    <property type="entry name" value="6-blade_b-propeller_TolB-like"/>
</dbReference>
<dbReference type="PANTHER" id="PTHR19328:SF75">
    <property type="entry name" value="ALDOSE SUGAR DEHYDROGENASE YLII"/>
    <property type="match status" value="1"/>
</dbReference>
<dbReference type="PANTHER" id="PTHR19328">
    <property type="entry name" value="HEDGEHOG-INTERACTING PROTEIN"/>
    <property type="match status" value="1"/>
</dbReference>
<proteinExistence type="predicted"/>
<keyword evidence="3 4" id="KW-0408">Iron</keyword>
<evidence type="ECO:0000259" key="6">
    <source>
        <dbReference type="PROSITE" id="PS51007"/>
    </source>
</evidence>
<sequence length="495" mass="54895">MLTPPSFSPRRLSLLSTALLSTVTLGSAPAQNVEELFKNNCIACHGENYAGGSASSMLNDDWVTDGSDRELFNAIYKGIEDAGMPAFEGGLTEAQSWALVVYLREARDEKRREALGDSKPDGQGVFATQHHSYKVETVAEGLVRPWSIEFLPDGTMLVSERNGELRLIIDDKLVKQPVVGTPKVWNHGQGGLLDIAVDPNYDTPGHPGNGWIYLSYSEITDDSGDKPAGMTAVVRGKLEKRGSRWVWTNQETLFETPAEHASPGRVHYGSRFVFDDDNTLFFTIGDRGQMPRSQELDRPNGKVHRIHTDGSIPEDNPFLSDSNAMPSVWSYGHRNPQGLAKHPVTGLLYDIEHGPRGGDEINLVEPGNNYGWPVVSYSMNYNRTPFGKNPPFHEDKGFVEPVYYWLPSIAQCGSSFYVGDGFPNWQNDLFVAALAKEEIRRVRLSEDGKTVIEDEPIYRGQGRIRDVMPGPDGALYVAVENRGDPGFIRRLVPVD</sequence>
<dbReference type="Proteomes" id="UP000541810">
    <property type="component" value="Unassembled WGS sequence"/>
</dbReference>
<dbReference type="AlphaFoldDB" id="A0A7X0LLR0"/>
<reference evidence="7 8" key="1">
    <citation type="submission" date="2020-08" db="EMBL/GenBank/DDBJ databases">
        <title>Genomic Encyclopedia of Type Strains, Phase IV (KMG-IV): sequencing the most valuable type-strain genomes for metagenomic binning, comparative biology and taxonomic classification.</title>
        <authorList>
            <person name="Goeker M."/>
        </authorList>
    </citation>
    <scope>NUCLEOTIDE SEQUENCE [LARGE SCALE GENOMIC DNA]</scope>
    <source>
        <strain evidence="7 8">DSM 103725</strain>
    </source>
</reference>
<keyword evidence="5" id="KW-0732">Signal</keyword>
<keyword evidence="1 4" id="KW-0349">Heme</keyword>
<comment type="caution">
    <text evidence="7">The sequence shown here is derived from an EMBL/GenBank/DDBJ whole genome shotgun (WGS) entry which is preliminary data.</text>
</comment>
<dbReference type="PROSITE" id="PS51007">
    <property type="entry name" value="CYTC"/>
    <property type="match status" value="1"/>
</dbReference>
<feature type="domain" description="Cytochrome c" evidence="6">
    <location>
        <begin position="28"/>
        <end position="107"/>
    </location>
</feature>
<evidence type="ECO:0000313" key="7">
    <source>
        <dbReference type="EMBL" id="MBB6430233.1"/>
    </source>
</evidence>
<keyword evidence="2 4" id="KW-0479">Metal-binding</keyword>
<dbReference type="GO" id="GO:0020037">
    <property type="term" value="F:heme binding"/>
    <property type="evidence" value="ECO:0007669"/>
    <property type="project" value="InterPro"/>
</dbReference>
<evidence type="ECO:0000256" key="4">
    <source>
        <dbReference type="PROSITE-ProRule" id="PRU00433"/>
    </source>
</evidence>
<dbReference type="Pfam" id="PF07995">
    <property type="entry name" value="GSDH"/>
    <property type="match status" value="1"/>
</dbReference>
<dbReference type="InterPro" id="IPR009056">
    <property type="entry name" value="Cyt_c-like_dom"/>
</dbReference>
<evidence type="ECO:0000256" key="2">
    <source>
        <dbReference type="ARBA" id="ARBA00022723"/>
    </source>
</evidence>
<dbReference type="Gene3D" id="2.120.10.30">
    <property type="entry name" value="TolB, C-terminal domain"/>
    <property type="match status" value="1"/>
</dbReference>
<dbReference type="RefSeq" id="WP_221435476.1">
    <property type="nucleotide sequence ID" value="NZ_JACHGY010000001.1"/>
</dbReference>
<dbReference type="InterPro" id="IPR011041">
    <property type="entry name" value="Quinoprot_gluc/sorb_DH_b-prop"/>
</dbReference>
<dbReference type="InterPro" id="IPR012938">
    <property type="entry name" value="Glc/Sorbosone_DH"/>
</dbReference>
<dbReference type="GO" id="GO:0046872">
    <property type="term" value="F:metal ion binding"/>
    <property type="evidence" value="ECO:0007669"/>
    <property type="project" value="UniProtKB-KW"/>
</dbReference>
<dbReference type="InterPro" id="IPR036909">
    <property type="entry name" value="Cyt_c-like_dom_sf"/>
</dbReference>
<name>A0A7X0LLR0_9BACT</name>
<gene>
    <name evidence="7" type="ORF">HNQ40_002039</name>
</gene>
<dbReference type="Pfam" id="PF13442">
    <property type="entry name" value="Cytochrome_CBB3"/>
    <property type="match status" value="1"/>
</dbReference>
<evidence type="ECO:0000256" key="3">
    <source>
        <dbReference type="ARBA" id="ARBA00023004"/>
    </source>
</evidence>
<feature type="signal peptide" evidence="5">
    <location>
        <begin position="1"/>
        <end position="30"/>
    </location>
</feature>
<evidence type="ECO:0000256" key="5">
    <source>
        <dbReference type="SAM" id="SignalP"/>
    </source>
</evidence>
<dbReference type="SUPFAM" id="SSF50952">
    <property type="entry name" value="Soluble quinoprotein glucose dehydrogenase"/>
    <property type="match status" value="1"/>
</dbReference>
<keyword evidence="8" id="KW-1185">Reference proteome</keyword>
<protein>
    <submittedName>
        <fullName evidence="7">Glucose/arabinose dehydrogenase</fullName>
    </submittedName>
</protein>
<feature type="chain" id="PRO_5030691870" evidence="5">
    <location>
        <begin position="31"/>
        <end position="495"/>
    </location>
</feature>
<organism evidence="7 8">
    <name type="scientific">Algisphaera agarilytica</name>
    <dbReference type="NCBI Taxonomy" id="1385975"/>
    <lineage>
        <taxon>Bacteria</taxon>
        <taxon>Pseudomonadati</taxon>
        <taxon>Planctomycetota</taxon>
        <taxon>Phycisphaerae</taxon>
        <taxon>Phycisphaerales</taxon>
        <taxon>Phycisphaeraceae</taxon>
        <taxon>Algisphaera</taxon>
    </lineage>
</organism>
<dbReference type="Gene3D" id="1.10.760.10">
    <property type="entry name" value="Cytochrome c-like domain"/>
    <property type="match status" value="1"/>
</dbReference>
<accession>A0A7X0LLR0</accession>